<feature type="signal peptide" evidence="2">
    <location>
        <begin position="1"/>
        <end position="17"/>
    </location>
</feature>
<sequence length="78" mass="8885">MMMVWWLAMSSNWSTRARSCRCPGSRRCRCDGKTFASRIDKSKVNQHPVRANSDTPCKILQRSPVSRANAREEGGEKI</sequence>
<reference evidence="3" key="1">
    <citation type="submission" date="2022-08" db="EMBL/GenBank/DDBJ databases">
        <authorList>
            <consortium name="DOE Joint Genome Institute"/>
            <person name="Min B."/>
            <person name="Riley R."/>
            <person name="Sierra-Patev S."/>
            <person name="Naranjo-Ortiz M."/>
            <person name="Looney B."/>
            <person name="Konkel Z."/>
            <person name="Slot J.C."/>
            <person name="Sakamoto Y."/>
            <person name="Steenwyk J.L."/>
            <person name="Rokas A."/>
            <person name="Carro J."/>
            <person name="Camarero S."/>
            <person name="Ferreira P."/>
            <person name="Molpeceres G."/>
            <person name="Ruiz-Duenas F.J."/>
            <person name="Serrano A."/>
            <person name="Henrissat B."/>
            <person name="Drula E."/>
            <person name="Hughes K.W."/>
            <person name="Mata J.L."/>
            <person name="Ishikawa N.K."/>
            <person name="Vargas-Isla R."/>
            <person name="Ushijima S."/>
            <person name="Smith C.A."/>
            <person name="Ahrendt S."/>
            <person name="Andreopoulos W."/>
            <person name="He G."/>
            <person name="Labutti K."/>
            <person name="Lipzen A."/>
            <person name="Ng V."/>
            <person name="Sandor L."/>
            <person name="Barry K."/>
            <person name="Martinez A.T."/>
            <person name="Xiao Y."/>
            <person name="Gibbons J.G."/>
            <person name="Terashima K."/>
            <person name="Hibbett D.S."/>
            <person name="Grigoriev I.V."/>
        </authorList>
    </citation>
    <scope>NUCLEOTIDE SEQUENCE</scope>
    <source>
        <strain evidence="3">Sp2 HRB7682 ss15</strain>
    </source>
</reference>
<dbReference type="AlphaFoldDB" id="A0A9W8ZZ78"/>
<protein>
    <recommendedName>
        <fullName evidence="5">Secreted protein</fullName>
    </recommendedName>
</protein>
<evidence type="ECO:0000313" key="4">
    <source>
        <dbReference type="Proteomes" id="UP001150238"/>
    </source>
</evidence>
<dbReference type="Proteomes" id="UP001150238">
    <property type="component" value="Unassembled WGS sequence"/>
</dbReference>
<feature type="chain" id="PRO_5040752550" description="Secreted protein" evidence="2">
    <location>
        <begin position="18"/>
        <end position="78"/>
    </location>
</feature>
<feature type="compositionally biased region" description="Basic and acidic residues" evidence="1">
    <location>
        <begin position="69"/>
        <end position="78"/>
    </location>
</feature>
<dbReference type="EMBL" id="JANVFS010000033">
    <property type="protein sequence ID" value="KAJ4469973.1"/>
    <property type="molecule type" value="Genomic_DNA"/>
</dbReference>
<gene>
    <name evidence="3" type="ORF">C8J55DRAFT_523155</name>
</gene>
<comment type="caution">
    <text evidence="3">The sequence shown here is derived from an EMBL/GenBank/DDBJ whole genome shotgun (WGS) entry which is preliminary data.</text>
</comment>
<keyword evidence="2" id="KW-0732">Signal</keyword>
<evidence type="ECO:0000313" key="3">
    <source>
        <dbReference type="EMBL" id="KAJ4469973.1"/>
    </source>
</evidence>
<reference evidence="3" key="2">
    <citation type="journal article" date="2023" name="Proc. Natl. Acad. Sci. U.S.A.">
        <title>A global phylogenomic analysis of the shiitake genus Lentinula.</title>
        <authorList>
            <person name="Sierra-Patev S."/>
            <person name="Min B."/>
            <person name="Naranjo-Ortiz M."/>
            <person name="Looney B."/>
            <person name="Konkel Z."/>
            <person name="Slot J.C."/>
            <person name="Sakamoto Y."/>
            <person name="Steenwyk J.L."/>
            <person name="Rokas A."/>
            <person name="Carro J."/>
            <person name="Camarero S."/>
            <person name="Ferreira P."/>
            <person name="Molpeceres G."/>
            <person name="Ruiz-Duenas F.J."/>
            <person name="Serrano A."/>
            <person name="Henrissat B."/>
            <person name="Drula E."/>
            <person name="Hughes K.W."/>
            <person name="Mata J.L."/>
            <person name="Ishikawa N.K."/>
            <person name="Vargas-Isla R."/>
            <person name="Ushijima S."/>
            <person name="Smith C.A."/>
            <person name="Donoghue J."/>
            <person name="Ahrendt S."/>
            <person name="Andreopoulos W."/>
            <person name="He G."/>
            <person name="LaButti K."/>
            <person name="Lipzen A."/>
            <person name="Ng V."/>
            <person name="Riley R."/>
            <person name="Sandor L."/>
            <person name="Barry K."/>
            <person name="Martinez A.T."/>
            <person name="Xiao Y."/>
            <person name="Gibbons J.G."/>
            <person name="Terashima K."/>
            <person name="Grigoriev I.V."/>
            <person name="Hibbett D."/>
        </authorList>
    </citation>
    <scope>NUCLEOTIDE SEQUENCE</scope>
    <source>
        <strain evidence="3">Sp2 HRB7682 ss15</strain>
    </source>
</reference>
<evidence type="ECO:0008006" key="5">
    <source>
        <dbReference type="Google" id="ProtNLM"/>
    </source>
</evidence>
<evidence type="ECO:0000256" key="1">
    <source>
        <dbReference type="SAM" id="MobiDB-lite"/>
    </source>
</evidence>
<organism evidence="3 4">
    <name type="scientific">Lentinula lateritia</name>
    <dbReference type="NCBI Taxonomy" id="40482"/>
    <lineage>
        <taxon>Eukaryota</taxon>
        <taxon>Fungi</taxon>
        <taxon>Dikarya</taxon>
        <taxon>Basidiomycota</taxon>
        <taxon>Agaricomycotina</taxon>
        <taxon>Agaricomycetes</taxon>
        <taxon>Agaricomycetidae</taxon>
        <taxon>Agaricales</taxon>
        <taxon>Marasmiineae</taxon>
        <taxon>Omphalotaceae</taxon>
        <taxon>Lentinula</taxon>
    </lineage>
</organism>
<evidence type="ECO:0000256" key="2">
    <source>
        <dbReference type="SAM" id="SignalP"/>
    </source>
</evidence>
<proteinExistence type="predicted"/>
<name>A0A9W8ZZ78_9AGAR</name>
<feature type="non-terminal residue" evidence="3">
    <location>
        <position position="1"/>
    </location>
</feature>
<accession>A0A9W8ZZ78</accession>
<feature type="region of interest" description="Disordered" evidence="1">
    <location>
        <begin position="41"/>
        <end position="78"/>
    </location>
</feature>